<dbReference type="RefSeq" id="WP_092904795.1">
    <property type="nucleotide sequence ID" value="NZ_FOZS01000002.1"/>
</dbReference>
<evidence type="ECO:0000259" key="4">
    <source>
        <dbReference type="PROSITE" id="PS50956"/>
    </source>
</evidence>
<reference evidence="6" key="1">
    <citation type="submission" date="2016-10" db="EMBL/GenBank/DDBJ databases">
        <authorList>
            <person name="Varghese N."/>
            <person name="Submissions S."/>
        </authorList>
    </citation>
    <scope>NUCLEOTIDE SEQUENCE [LARGE SCALE GENOMIC DNA]</scope>
    <source>
        <strain evidence="6">DSM 22427</strain>
    </source>
</reference>
<dbReference type="Gene3D" id="1.10.10.10">
    <property type="entry name" value="Winged helix-like DNA-binding domain superfamily/Winged helix DNA-binding domain"/>
    <property type="match status" value="1"/>
</dbReference>
<organism evidence="5 6">
    <name type="scientific">Halostagnicola kamekurae</name>
    <dbReference type="NCBI Taxonomy" id="619731"/>
    <lineage>
        <taxon>Archaea</taxon>
        <taxon>Methanobacteriati</taxon>
        <taxon>Methanobacteriota</taxon>
        <taxon>Stenosarchaea group</taxon>
        <taxon>Halobacteria</taxon>
        <taxon>Halobacteriales</taxon>
        <taxon>Natrialbaceae</taxon>
        <taxon>Halostagnicola</taxon>
    </lineage>
</organism>
<protein>
    <submittedName>
        <fullName evidence="5">DNA-binding transcriptional regulator, Lrp family</fullName>
    </submittedName>
</protein>
<dbReference type="GO" id="GO:0005829">
    <property type="term" value="C:cytosol"/>
    <property type="evidence" value="ECO:0007669"/>
    <property type="project" value="TreeGrafter"/>
</dbReference>
<dbReference type="GO" id="GO:0043565">
    <property type="term" value="F:sequence-specific DNA binding"/>
    <property type="evidence" value="ECO:0007669"/>
    <property type="project" value="InterPro"/>
</dbReference>
<dbReference type="InterPro" id="IPR036390">
    <property type="entry name" value="WH_DNA-bd_sf"/>
</dbReference>
<evidence type="ECO:0000313" key="6">
    <source>
        <dbReference type="Proteomes" id="UP000199199"/>
    </source>
</evidence>
<dbReference type="PANTHER" id="PTHR30154">
    <property type="entry name" value="LEUCINE-RESPONSIVE REGULATORY PROTEIN"/>
    <property type="match status" value="1"/>
</dbReference>
<keyword evidence="1" id="KW-0805">Transcription regulation</keyword>
<name>A0A1I6S1F9_9EURY</name>
<keyword evidence="2 5" id="KW-0238">DNA-binding</keyword>
<dbReference type="Pfam" id="PF13412">
    <property type="entry name" value="HTH_24"/>
    <property type="match status" value="1"/>
</dbReference>
<dbReference type="PROSITE" id="PS00519">
    <property type="entry name" value="HTH_ASNC_1"/>
    <property type="match status" value="1"/>
</dbReference>
<dbReference type="InterPro" id="IPR019885">
    <property type="entry name" value="Tscrpt_reg_HTH_AsnC-type_CS"/>
</dbReference>
<evidence type="ECO:0000256" key="3">
    <source>
        <dbReference type="ARBA" id="ARBA00023163"/>
    </source>
</evidence>
<proteinExistence type="predicted"/>
<keyword evidence="6" id="KW-1185">Reference proteome</keyword>
<feature type="domain" description="HTH asnC-type" evidence="4">
    <location>
        <begin position="5"/>
        <end position="67"/>
    </location>
</feature>
<dbReference type="Proteomes" id="UP000199199">
    <property type="component" value="Unassembled WGS sequence"/>
</dbReference>
<dbReference type="GO" id="GO:0043200">
    <property type="term" value="P:response to amino acid"/>
    <property type="evidence" value="ECO:0007669"/>
    <property type="project" value="TreeGrafter"/>
</dbReference>
<dbReference type="PROSITE" id="PS50956">
    <property type="entry name" value="HTH_ASNC_2"/>
    <property type="match status" value="1"/>
</dbReference>
<evidence type="ECO:0000256" key="2">
    <source>
        <dbReference type="ARBA" id="ARBA00023125"/>
    </source>
</evidence>
<dbReference type="CDD" id="cd00090">
    <property type="entry name" value="HTH_ARSR"/>
    <property type="match status" value="1"/>
</dbReference>
<dbReference type="OrthoDB" id="57033at2157"/>
<dbReference type="SUPFAM" id="SSF46785">
    <property type="entry name" value="Winged helix' DNA-binding domain"/>
    <property type="match status" value="1"/>
</dbReference>
<keyword evidence="3" id="KW-0804">Transcription</keyword>
<sequence>MCADLDDVDRAILYALQQDARNNSNADISDQVGVSPSTVGKRITSLEERGIIQGYSPEIDYEKAGLLLEVLFICTAQIAEREALVEAAHEIDGVVNVREIMTGTKNVHIHVVGASNDDITQIAARLDELGYEITDEILLRNERDSPASVFLESSGEEHSIEHER</sequence>
<dbReference type="InterPro" id="IPR019888">
    <property type="entry name" value="Tscrpt_reg_AsnC-like"/>
</dbReference>
<dbReference type="InterPro" id="IPR000485">
    <property type="entry name" value="AsnC-type_HTH_dom"/>
</dbReference>
<dbReference type="PANTHER" id="PTHR30154:SF34">
    <property type="entry name" value="TRANSCRIPTIONAL REGULATOR AZLB"/>
    <property type="match status" value="1"/>
</dbReference>
<dbReference type="SMART" id="SM00344">
    <property type="entry name" value="HTH_ASNC"/>
    <property type="match status" value="1"/>
</dbReference>
<dbReference type="InterPro" id="IPR011991">
    <property type="entry name" value="ArsR-like_HTH"/>
</dbReference>
<dbReference type="PRINTS" id="PR00033">
    <property type="entry name" value="HTHASNC"/>
</dbReference>
<accession>A0A1I6S1F9</accession>
<dbReference type="InterPro" id="IPR036388">
    <property type="entry name" value="WH-like_DNA-bd_sf"/>
</dbReference>
<dbReference type="AlphaFoldDB" id="A0A1I6S1F9"/>
<dbReference type="EMBL" id="FOZS01000002">
    <property type="protein sequence ID" value="SFS70764.1"/>
    <property type="molecule type" value="Genomic_DNA"/>
</dbReference>
<evidence type="ECO:0000313" key="5">
    <source>
        <dbReference type="EMBL" id="SFS70764.1"/>
    </source>
</evidence>
<gene>
    <name evidence="5" type="ORF">SAMN04488556_2366</name>
</gene>
<evidence type="ECO:0000256" key="1">
    <source>
        <dbReference type="ARBA" id="ARBA00023015"/>
    </source>
</evidence>